<dbReference type="PANTHER" id="PTHR14369:SF0">
    <property type="entry name" value="SURFEIT LOCUS PROTEIN 6"/>
    <property type="match status" value="1"/>
</dbReference>
<dbReference type="GeneID" id="28727331"/>
<dbReference type="STRING" id="77020.A0A0M8MN34"/>
<comment type="similarity">
    <text evidence="2">Belongs to the SURF6 family.</text>
</comment>
<gene>
    <name evidence="7" type="ORF">Malapachy_0944</name>
</gene>
<feature type="compositionally biased region" description="Basic and acidic residues" evidence="4">
    <location>
        <begin position="58"/>
        <end position="67"/>
    </location>
</feature>
<dbReference type="PANTHER" id="PTHR14369">
    <property type="entry name" value="SURFEIT LOCUS PROTEIN 6"/>
    <property type="match status" value="1"/>
</dbReference>
<dbReference type="Pfam" id="PF04935">
    <property type="entry name" value="SURF6"/>
    <property type="match status" value="1"/>
</dbReference>
<feature type="compositionally biased region" description="Acidic residues" evidence="4">
    <location>
        <begin position="97"/>
        <end position="134"/>
    </location>
</feature>
<evidence type="ECO:0000256" key="3">
    <source>
        <dbReference type="ARBA" id="ARBA00023242"/>
    </source>
</evidence>
<dbReference type="VEuPathDB" id="FungiDB:Malapachy_0944"/>
<comment type="subcellular location">
    <subcellularLocation>
        <location evidence="1">Nucleus</location>
    </subcellularLocation>
</comment>
<feature type="compositionally biased region" description="Basic and acidic residues" evidence="4">
    <location>
        <begin position="351"/>
        <end position="368"/>
    </location>
</feature>
<keyword evidence="8" id="KW-1185">Reference proteome</keyword>
<evidence type="ECO:0000256" key="4">
    <source>
        <dbReference type="SAM" id="MobiDB-lite"/>
    </source>
</evidence>
<evidence type="ECO:0000259" key="5">
    <source>
        <dbReference type="Pfam" id="PF04935"/>
    </source>
</evidence>
<feature type="compositionally biased region" description="Basic and acidic residues" evidence="4">
    <location>
        <begin position="75"/>
        <end position="96"/>
    </location>
</feature>
<dbReference type="GO" id="GO:0042273">
    <property type="term" value="P:ribosomal large subunit biogenesis"/>
    <property type="evidence" value="ECO:0007669"/>
    <property type="project" value="TreeGrafter"/>
</dbReference>
<dbReference type="RefSeq" id="XP_017992530.1">
    <property type="nucleotide sequence ID" value="XM_018135456.1"/>
</dbReference>
<dbReference type="InterPro" id="IPR007019">
    <property type="entry name" value="SURF6"/>
</dbReference>
<feature type="region of interest" description="Disordered" evidence="4">
    <location>
        <begin position="261"/>
        <end position="433"/>
    </location>
</feature>
<dbReference type="OrthoDB" id="444809at2759"/>
<dbReference type="Pfam" id="PF15459">
    <property type="entry name" value="RRP14"/>
    <property type="match status" value="1"/>
</dbReference>
<evidence type="ECO:0008006" key="9">
    <source>
        <dbReference type="Google" id="ProtNLM"/>
    </source>
</evidence>
<evidence type="ECO:0000313" key="8">
    <source>
        <dbReference type="Proteomes" id="UP000037751"/>
    </source>
</evidence>
<feature type="compositionally biased region" description="Basic and acidic residues" evidence="4">
    <location>
        <begin position="378"/>
        <end position="390"/>
    </location>
</feature>
<dbReference type="AlphaFoldDB" id="A0A0M8MN34"/>
<feature type="region of interest" description="Disordered" evidence="4">
    <location>
        <begin position="40"/>
        <end position="223"/>
    </location>
</feature>
<evidence type="ECO:0000256" key="1">
    <source>
        <dbReference type="ARBA" id="ARBA00004123"/>
    </source>
</evidence>
<dbReference type="GO" id="GO:0003677">
    <property type="term" value="F:DNA binding"/>
    <property type="evidence" value="ECO:0007669"/>
    <property type="project" value="TreeGrafter"/>
</dbReference>
<feature type="compositionally biased region" description="Low complexity" evidence="4">
    <location>
        <begin position="400"/>
        <end position="409"/>
    </location>
</feature>
<evidence type="ECO:0000313" key="7">
    <source>
        <dbReference type="EMBL" id="KOS14898.1"/>
    </source>
</evidence>
<protein>
    <recommendedName>
        <fullName evidence="9">Ribosomal RNA-processing protein 14</fullName>
    </recommendedName>
</protein>
<feature type="compositionally biased region" description="Basic and acidic residues" evidence="4">
    <location>
        <begin position="290"/>
        <end position="302"/>
    </location>
</feature>
<dbReference type="EMBL" id="LGAV01000003">
    <property type="protein sequence ID" value="KOS14898.1"/>
    <property type="molecule type" value="Genomic_DNA"/>
</dbReference>
<dbReference type="GO" id="GO:0005730">
    <property type="term" value="C:nucleolus"/>
    <property type="evidence" value="ECO:0007669"/>
    <property type="project" value="TreeGrafter"/>
</dbReference>
<feature type="domain" description="Ribosomal RNA-processing protein 14/surfeit locus protein 6 C-terminal" evidence="5">
    <location>
        <begin position="180"/>
        <end position="394"/>
    </location>
</feature>
<reference evidence="7 8" key="1">
    <citation type="submission" date="2015-07" db="EMBL/GenBank/DDBJ databases">
        <title>Draft Genome Sequence of Malassezia furfur CBS1878 and Malassezia pachydermatis CBS1879.</title>
        <authorList>
            <person name="Triana S."/>
            <person name="Ohm R."/>
            <person name="Gonzalez A."/>
            <person name="DeCock H."/>
            <person name="Restrepo S."/>
            <person name="Celis A."/>
        </authorList>
    </citation>
    <scope>NUCLEOTIDE SEQUENCE [LARGE SCALE GENOMIC DNA]</scope>
    <source>
        <strain evidence="7 8">CBS 1879</strain>
    </source>
</reference>
<accession>A0A0M8MN34</accession>
<feature type="domain" description="Ribosomal RNA-processing protein 14 N-terminal" evidence="6">
    <location>
        <begin position="19"/>
        <end position="80"/>
    </location>
</feature>
<name>A0A0M8MN34_9BASI</name>
<dbReference type="InterPro" id="IPR029190">
    <property type="entry name" value="Rrp14/SURF6_C"/>
</dbReference>
<dbReference type="InterPro" id="IPR029188">
    <property type="entry name" value="Rrp14_N"/>
</dbReference>
<dbReference type="GO" id="GO:0042274">
    <property type="term" value="P:ribosomal small subunit biogenesis"/>
    <property type="evidence" value="ECO:0007669"/>
    <property type="project" value="TreeGrafter"/>
</dbReference>
<sequence length="433" mass="48651">MMADAADSPPSQGAYKAPHDEAFSRLLKLIPAKFYVPAAHDEVIDSKYQKNKRTKSQKQKEAEERKLMTKSSKRSKLDPDNAKSIEDVQAERRADMDLEFEMDDNESNEEEEEDSVDIETEDADDVHEEKEEADQTSTTQPTRRATIAELRERLHNKIQMLHNKRHPHDTTAKDGPSTKEELLEARRKQRGEMRDRRRRERKEARKLAKAGVKGTSTDKPTLAAGNARSAGLLVHDANGMTMTPTKSDDNLDTNLSFSQVSFETSHAPDPARKNKYALPKDPKAALASLEARKRKEEARIQKQIEGGQDAAQAREAALESERWGKALAAAEGVRIRDNVHMLKQTIKRREKSKEKSTKTWNDRRRAEQEAQAAKQKKRMENLAARRDAKKTGGKPKKPAGKPANKARPGFEGSARGFGGDHRKAGGASRPAKR</sequence>
<keyword evidence="3" id="KW-0539">Nucleus</keyword>
<evidence type="ECO:0000259" key="6">
    <source>
        <dbReference type="Pfam" id="PF15459"/>
    </source>
</evidence>
<dbReference type="Proteomes" id="UP000037751">
    <property type="component" value="Unassembled WGS sequence"/>
</dbReference>
<organism evidence="7 8">
    <name type="scientific">Malassezia pachydermatis</name>
    <dbReference type="NCBI Taxonomy" id="77020"/>
    <lineage>
        <taxon>Eukaryota</taxon>
        <taxon>Fungi</taxon>
        <taxon>Dikarya</taxon>
        <taxon>Basidiomycota</taxon>
        <taxon>Ustilaginomycotina</taxon>
        <taxon>Malasseziomycetes</taxon>
        <taxon>Malasseziales</taxon>
        <taxon>Malasseziaceae</taxon>
        <taxon>Malassezia</taxon>
    </lineage>
</organism>
<feature type="compositionally biased region" description="Basic and acidic residues" evidence="4">
    <location>
        <begin position="168"/>
        <end position="206"/>
    </location>
</feature>
<proteinExistence type="inferred from homology"/>
<evidence type="ECO:0000256" key="2">
    <source>
        <dbReference type="ARBA" id="ARBA00005904"/>
    </source>
</evidence>
<dbReference type="GO" id="GO:0003723">
    <property type="term" value="F:RNA binding"/>
    <property type="evidence" value="ECO:0007669"/>
    <property type="project" value="TreeGrafter"/>
</dbReference>
<comment type="caution">
    <text evidence="7">The sequence shown here is derived from an EMBL/GenBank/DDBJ whole genome shotgun (WGS) entry which is preliminary data.</text>
</comment>